<organism evidence="2 3">
    <name type="scientific">Streptomyces camelliae</name>
    <dbReference type="NCBI Taxonomy" id="3004093"/>
    <lineage>
        <taxon>Bacteria</taxon>
        <taxon>Bacillati</taxon>
        <taxon>Actinomycetota</taxon>
        <taxon>Actinomycetes</taxon>
        <taxon>Kitasatosporales</taxon>
        <taxon>Streptomycetaceae</taxon>
        <taxon>Streptomyces</taxon>
    </lineage>
</organism>
<keyword evidence="1" id="KW-0472">Membrane</keyword>
<feature type="transmembrane region" description="Helical" evidence="1">
    <location>
        <begin position="43"/>
        <end position="62"/>
    </location>
</feature>
<name>A0ABY7NZV0_9ACTN</name>
<gene>
    <name evidence="2" type="ORF">O1G22_13495</name>
</gene>
<protein>
    <recommendedName>
        <fullName evidence="4">Integral membrane protein</fullName>
    </recommendedName>
</protein>
<feature type="transmembrane region" description="Helical" evidence="1">
    <location>
        <begin position="83"/>
        <end position="106"/>
    </location>
</feature>
<accession>A0ABY7NZV0</accession>
<keyword evidence="1" id="KW-0812">Transmembrane</keyword>
<dbReference type="RefSeq" id="WP_270081580.1">
    <property type="nucleotide sequence ID" value="NZ_CP115300.1"/>
</dbReference>
<keyword evidence="1" id="KW-1133">Transmembrane helix</keyword>
<evidence type="ECO:0008006" key="4">
    <source>
        <dbReference type="Google" id="ProtNLM"/>
    </source>
</evidence>
<sequence length="124" mass="12878">MTRVGSLLVPLLAAISAGLLVAHFALSSDTYQHCTYLGPSTRMYVTAWGGLGCALGSLLLYAAVRRAAHRCEPPAGASWQVPVAAGSAFVGLLLVLALLLAVYWLYSPDPAGGNDCSGLHLLLP</sequence>
<dbReference type="Proteomes" id="UP001212326">
    <property type="component" value="Chromosome"/>
</dbReference>
<evidence type="ECO:0000313" key="3">
    <source>
        <dbReference type="Proteomes" id="UP001212326"/>
    </source>
</evidence>
<keyword evidence="3" id="KW-1185">Reference proteome</keyword>
<reference evidence="2 3" key="1">
    <citation type="submission" date="2022-12" db="EMBL/GenBank/DDBJ databases">
        <authorList>
            <person name="Mo P."/>
        </authorList>
    </citation>
    <scope>NUCLEOTIDE SEQUENCE [LARGE SCALE GENOMIC DNA]</scope>
    <source>
        <strain evidence="2 3">HUAS 2-6</strain>
    </source>
</reference>
<evidence type="ECO:0000256" key="1">
    <source>
        <dbReference type="SAM" id="Phobius"/>
    </source>
</evidence>
<proteinExistence type="predicted"/>
<evidence type="ECO:0000313" key="2">
    <source>
        <dbReference type="EMBL" id="WBO63770.1"/>
    </source>
</evidence>
<dbReference type="EMBL" id="CP115300">
    <property type="protein sequence ID" value="WBO63770.1"/>
    <property type="molecule type" value="Genomic_DNA"/>
</dbReference>